<protein>
    <submittedName>
        <fullName evidence="1">Uncharacterized protein</fullName>
    </submittedName>
</protein>
<comment type="caution">
    <text evidence="1">The sequence shown here is derived from an EMBL/GenBank/DDBJ whole genome shotgun (WGS) entry which is preliminary data.</text>
</comment>
<organism evidence="1 2">
    <name type="scientific">Timema podura</name>
    <name type="common">Walking stick</name>
    <dbReference type="NCBI Taxonomy" id="61482"/>
    <lineage>
        <taxon>Eukaryota</taxon>
        <taxon>Metazoa</taxon>
        <taxon>Ecdysozoa</taxon>
        <taxon>Arthropoda</taxon>
        <taxon>Hexapoda</taxon>
        <taxon>Insecta</taxon>
        <taxon>Pterygota</taxon>
        <taxon>Neoptera</taxon>
        <taxon>Polyneoptera</taxon>
        <taxon>Phasmatodea</taxon>
        <taxon>Timematodea</taxon>
        <taxon>Timematoidea</taxon>
        <taxon>Timematidae</taxon>
        <taxon>Timema</taxon>
    </lineage>
</organism>
<evidence type="ECO:0000313" key="1">
    <source>
        <dbReference type="EMBL" id="CAG2063089.1"/>
    </source>
</evidence>
<reference evidence="1" key="1">
    <citation type="submission" date="2021-03" db="EMBL/GenBank/DDBJ databases">
        <authorList>
            <person name="Tran Van P."/>
        </authorList>
    </citation>
    <scope>NUCLEOTIDE SEQUENCE</scope>
</reference>
<name>A0ABN7P5T1_TIMPD</name>
<accession>A0ABN7P5T1</accession>
<proteinExistence type="predicted"/>
<evidence type="ECO:0000313" key="2">
    <source>
        <dbReference type="Proteomes" id="UP001153148"/>
    </source>
</evidence>
<gene>
    <name evidence="1" type="ORF">TPAB3V08_LOCUS10037</name>
</gene>
<dbReference type="Proteomes" id="UP001153148">
    <property type="component" value="Unassembled WGS sequence"/>
</dbReference>
<keyword evidence="2" id="KW-1185">Reference proteome</keyword>
<dbReference type="EMBL" id="CAJPIN010024269">
    <property type="protein sequence ID" value="CAG2063089.1"/>
    <property type="molecule type" value="Genomic_DNA"/>
</dbReference>
<sequence>MTFEAFHTLHAMYHDATTCHVSGDLLELLSILLDFVKCLRLFKEAKDVRGLLMSSKEWVEILRKLATLLNTYNSPDMRMLCIDLLKEMVMLLPMDAIQLLVPLLSHCHAAFQESHNPLPMGPYFPRRGHKLPPLGLKAGARPVRPMVQMAVPHGQLEAAKVL</sequence>